<dbReference type="RefSeq" id="WP_058242415.1">
    <property type="nucleotide sequence ID" value="NZ_CYSB01000028.1"/>
</dbReference>
<feature type="transmembrane region" description="Helical" evidence="1">
    <location>
        <begin position="238"/>
        <end position="258"/>
    </location>
</feature>
<keyword evidence="4" id="KW-0378">Hydrolase</keyword>
<name>A0A0P1FGC2_9RHOB</name>
<reference evidence="4 6" key="1">
    <citation type="submission" date="2015-09" db="EMBL/GenBank/DDBJ databases">
        <authorList>
            <consortium name="Swine Surveillance"/>
        </authorList>
    </citation>
    <scope>NUCLEOTIDE SEQUENCE [LARGE SCALE GENOMIC DNA]</scope>
    <source>
        <strain evidence="4 6">5120</strain>
    </source>
</reference>
<dbReference type="EMBL" id="CYSC01000016">
    <property type="protein sequence ID" value="CUH71098.1"/>
    <property type="molecule type" value="Genomic_DNA"/>
</dbReference>
<dbReference type="Pfam" id="PF02517">
    <property type="entry name" value="Rce1-like"/>
    <property type="match status" value="1"/>
</dbReference>
<feature type="transmembrane region" description="Helical" evidence="1">
    <location>
        <begin position="278"/>
        <end position="302"/>
    </location>
</feature>
<feature type="transmembrane region" description="Helical" evidence="1">
    <location>
        <begin position="35"/>
        <end position="57"/>
    </location>
</feature>
<keyword evidence="5" id="KW-1185">Reference proteome</keyword>
<keyword evidence="1" id="KW-0472">Membrane</keyword>
<accession>A0A0P1FGC2</accession>
<evidence type="ECO:0000313" key="3">
    <source>
        <dbReference type="EMBL" id="CUH67040.1"/>
    </source>
</evidence>
<feature type="domain" description="CAAX prenyl protease 2/Lysostaphin resistance protein A-like" evidence="2">
    <location>
        <begin position="155"/>
        <end position="251"/>
    </location>
</feature>
<keyword evidence="1" id="KW-1133">Transmembrane helix</keyword>
<gene>
    <name evidence="3" type="ORF">TL5118_02008</name>
    <name evidence="4" type="ORF">TL5120_00878</name>
</gene>
<feature type="transmembrane region" description="Helical" evidence="1">
    <location>
        <begin position="150"/>
        <end position="169"/>
    </location>
</feature>
<protein>
    <submittedName>
        <fullName evidence="4">CAAX amino terminal protease self-immunity</fullName>
    </submittedName>
</protein>
<evidence type="ECO:0000313" key="4">
    <source>
        <dbReference type="EMBL" id="CUH71098.1"/>
    </source>
</evidence>
<evidence type="ECO:0000259" key="2">
    <source>
        <dbReference type="Pfam" id="PF02517"/>
    </source>
</evidence>
<dbReference type="GO" id="GO:0006508">
    <property type="term" value="P:proteolysis"/>
    <property type="evidence" value="ECO:0007669"/>
    <property type="project" value="UniProtKB-KW"/>
</dbReference>
<feature type="transmembrane region" description="Helical" evidence="1">
    <location>
        <begin position="118"/>
        <end position="135"/>
    </location>
</feature>
<organism evidence="4 6">
    <name type="scientific">Thalassovita autumnalis</name>
    <dbReference type="NCBI Taxonomy" id="2072972"/>
    <lineage>
        <taxon>Bacteria</taxon>
        <taxon>Pseudomonadati</taxon>
        <taxon>Pseudomonadota</taxon>
        <taxon>Alphaproteobacteria</taxon>
        <taxon>Rhodobacterales</taxon>
        <taxon>Roseobacteraceae</taxon>
        <taxon>Thalassovita</taxon>
    </lineage>
</organism>
<evidence type="ECO:0000256" key="1">
    <source>
        <dbReference type="SAM" id="Phobius"/>
    </source>
</evidence>
<dbReference type="Proteomes" id="UP000051887">
    <property type="component" value="Unassembled WGS sequence"/>
</dbReference>
<proteinExistence type="predicted"/>
<dbReference type="EMBL" id="CYSB01000028">
    <property type="protein sequence ID" value="CUH67040.1"/>
    <property type="molecule type" value="Genomic_DNA"/>
</dbReference>
<dbReference type="GO" id="GO:0004175">
    <property type="term" value="F:endopeptidase activity"/>
    <property type="evidence" value="ECO:0007669"/>
    <property type="project" value="UniProtKB-ARBA"/>
</dbReference>
<keyword evidence="1" id="KW-0812">Transmembrane</keyword>
<dbReference type="GO" id="GO:0080120">
    <property type="term" value="P:CAAX-box protein maturation"/>
    <property type="evidence" value="ECO:0007669"/>
    <property type="project" value="UniProtKB-ARBA"/>
</dbReference>
<dbReference type="InterPro" id="IPR003675">
    <property type="entry name" value="Rce1/LyrA-like_dom"/>
</dbReference>
<dbReference type="Proteomes" id="UP000051086">
    <property type="component" value="Unassembled WGS sequence"/>
</dbReference>
<keyword evidence="4" id="KW-0645">Protease</keyword>
<dbReference type="AlphaFoldDB" id="A0A0P1FGC2"/>
<feature type="transmembrane region" description="Helical" evidence="1">
    <location>
        <begin position="190"/>
        <end position="207"/>
    </location>
</feature>
<evidence type="ECO:0000313" key="5">
    <source>
        <dbReference type="Proteomes" id="UP000051086"/>
    </source>
</evidence>
<evidence type="ECO:0000313" key="6">
    <source>
        <dbReference type="Proteomes" id="UP000051887"/>
    </source>
</evidence>
<reference evidence="3 5" key="2">
    <citation type="submission" date="2015-09" db="EMBL/GenBank/DDBJ databases">
        <authorList>
            <person name="Rodrigo-Torres L."/>
            <person name="Arahal D.R."/>
        </authorList>
    </citation>
    <scope>NUCLEOTIDE SEQUENCE [LARGE SCALE GENOMIC DNA]</scope>
    <source>
        <strain evidence="3 5">CECT 5118</strain>
    </source>
</reference>
<feature type="transmembrane region" description="Helical" evidence="1">
    <location>
        <begin position="213"/>
        <end position="231"/>
    </location>
</feature>
<sequence length="304" mass="32860">MNRPGRSPIRAYRAHAKFIAPAGDSAAAWRLIPGLVMAAALYLLMLWAMQNLLQILLTPDQFNAFTLSVQNGSTAMGVLYLLFSFGFLGLAIAIVTAQMHQRAPLTLIGPPKAALRQGIAVLIGLILLSLVIWILPPSEVLAPITDSKPIGRWLMLLPVALLGILIQTSTEELIFRGYLQQQLAVRFDTPLIWMGLPALLFGLLHYRPEAGDSAWLLILWAALFSLIAADLTARAGTLGPAIALHFLSNAIAILFVAQDPALSGLALYSAPMDLADPVALRQALTLDIALLGLGWLTARLVLRR</sequence>
<dbReference type="OrthoDB" id="7171777at2"/>
<feature type="transmembrane region" description="Helical" evidence="1">
    <location>
        <begin position="77"/>
        <end position="97"/>
    </location>
</feature>